<keyword evidence="12" id="KW-0472">Membrane</keyword>
<keyword evidence="6" id="KW-0812">Transmembrane</keyword>
<dbReference type="PANTHER" id="PTHR24305:SF166">
    <property type="entry name" value="CYTOCHROME P450 12A4, MITOCHONDRIAL-RELATED"/>
    <property type="match status" value="1"/>
</dbReference>
<dbReference type="InterPro" id="IPR001128">
    <property type="entry name" value="Cyt_P450"/>
</dbReference>
<dbReference type="InterPro" id="IPR002401">
    <property type="entry name" value="Cyt_P450_E_grp-I"/>
</dbReference>
<keyword evidence="5" id="KW-0349">Heme</keyword>
<evidence type="ECO:0000256" key="5">
    <source>
        <dbReference type="ARBA" id="ARBA00022617"/>
    </source>
</evidence>
<evidence type="ECO:0000313" key="13">
    <source>
        <dbReference type="EMBL" id="KAL0069997.1"/>
    </source>
</evidence>
<evidence type="ECO:0000256" key="12">
    <source>
        <dbReference type="ARBA" id="ARBA00023136"/>
    </source>
</evidence>
<evidence type="ECO:0000256" key="11">
    <source>
        <dbReference type="ARBA" id="ARBA00023033"/>
    </source>
</evidence>
<sequence>MIIPLLVISFLIATGIRRVFLHPLSKFPGPKLAALSTWYQAYFDIVKNGGFLKHLHELHAAYGPVVRIGPNHLHFCTADGYHDIYNVPTYAKSISLYRAFPPPRTTSFTFTDIAKARERRAVLNPLFSRRSILKLERFLQKRVDTFISRVLSQKEPFYMDQAVRSLTTDIITTYCFAKCFNTIDDPDFCHPITLAQRDFFAGLWITKHFPLLVYVPFLLPKWLAKKLIPGFVTYRERLIEPLARQVEKYITDRDELMKAEHDTIFHHLLAHRDKSGAEMSKKTLLNEAVIVIGAGEDTVANACTVAIANALRNPEIHRKLVDELREAWPDMNMEFGYTALEKLPYLTAFIKETLRCSHGVVSPLPRVVGPGDGRIDGYDIPRGTIVATSAVFLHQNPEVFENPKEFRPERWFESNAREIESRYLVAFSRGPRVW</sequence>
<evidence type="ECO:0000256" key="4">
    <source>
        <dbReference type="ARBA" id="ARBA00010617"/>
    </source>
</evidence>
<comment type="subcellular location">
    <subcellularLocation>
        <location evidence="2">Membrane</location>
    </subcellularLocation>
</comment>
<organism evidence="13 14">
    <name type="scientific">Marasmius tenuissimus</name>
    <dbReference type="NCBI Taxonomy" id="585030"/>
    <lineage>
        <taxon>Eukaryota</taxon>
        <taxon>Fungi</taxon>
        <taxon>Dikarya</taxon>
        <taxon>Basidiomycota</taxon>
        <taxon>Agaricomycotina</taxon>
        <taxon>Agaricomycetes</taxon>
        <taxon>Agaricomycetidae</taxon>
        <taxon>Agaricales</taxon>
        <taxon>Marasmiineae</taxon>
        <taxon>Marasmiaceae</taxon>
        <taxon>Marasmius</taxon>
    </lineage>
</organism>
<keyword evidence="10" id="KW-0408">Iron</keyword>
<evidence type="ECO:0000256" key="2">
    <source>
        <dbReference type="ARBA" id="ARBA00004370"/>
    </source>
</evidence>
<keyword evidence="7" id="KW-0479">Metal-binding</keyword>
<gene>
    <name evidence="13" type="ORF">AAF712_002894</name>
</gene>
<evidence type="ECO:0008006" key="15">
    <source>
        <dbReference type="Google" id="ProtNLM"/>
    </source>
</evidence>
<dbReference type="PANTHER" id="PTHR24305">
    <property type="entry name" value="CYTOCHROME P450"/>
    <property type="match status" value="1"/>
</dbReference>
<dbReference type="InterPro" id="IPR050121">
    <property type="entry name" value="Cytochrome_P450_monoxygenase"/>
</dbReference>
<comment type="cofactor">
    <cofactor evidence="1">
        <name>heme</name>
        <dbReference type="ChEBI" id="CHEBI:30413"/>
    </cofactor>
</comment>
<dbReference type="Proteomes" id="UP001437256">
    <property type="component" value="Unassembled WGS sequence"/>
</dbReference>
<keyword evidence="11" id="KW-0503">Monooxygenase</keyword>
<dbReference type="SUPFAM" id="SSF48264">
    <property type="entry name" value="Cytochrome P450"/>
    <property type="match status" value="1"/>
</dbReference>
<evidence type="ECO:0000313" key="14">
    <source>
        <dbReference type="Proteomes" id="UP001437256"/>
    </source>
</evidence>
<accession>A0ABR3A9E5</accession>
<dbReference type="InterPro" id="IPR036396">
    <property type="entry name" value="Cyt_P450_sf"/>
</dbReference>
<comment type="pathway">
    <text evidence="3">Secondary metabolite biosynthesis; terpenoid biosynthesis.</text>
</comment>
<dbReference type="CDD" id="cd11062">
    <property type="entry name" value="CYP58-like"/>
    <property type="match status" value="1"/>
</dbReference>
<comment type="caution">
    <text evidence="13">The sequence shown here is derived from an EMBL/GenBank/DDBJ whole genome shotgun (WGS) entry which is preliminary data.</text>
</comment>
<keyword evidence="8" id="KW-1133">Transmembrane helix</keyword>
<keyword evidence="14" id="KW-1185">Reference proteome</keyword>
<protein>
    <recommendedName>
        <fullName evidence="15">Cytochrome P450</fullName>
    </recommendedName>
</protein>
<name>A0ABR3A9E5_9AGAR</name>
<dbReference type="PRINTS" id="PR00463">
    <property type="entry name" value="EP450I"/>
</dbReference>
<reference evidence="13 14" key="1">
    <citation type="submission" date="2024-05" db="EMBL/GenBank/DDBJ databases">
        <title>A draft genome resource for the thread blight pathogen Marasmius tenuissimus strain MS-2.</title>
        <authorList>
            <person name="Yulfo-Soto G.E."/>
            <person name="Baruah I.K."/>
            <person name="Amoako-Attah I."/>
            <person name="Bukari Y."/>
            <person name="Meinhardt L.W."/>
            <person name="Bailey B.A."/>
            <person name="Cohen S.P."/>
        </authorList>
    </citation>
    <scope>NUCLEOTIDE SEQUENCE [LARGE SCALE GENOMIC DNA]</scope>
    <source>
        <strain evidence="13 14">MS-2</strain>
    </source>
</reference>
<evidence type="ECO:0000256" key="7">
    <source>
        <dbReference type="ARBA" id="ARBA00022723"/>
    </source>
</evidence>
<dbReference type="EMBL" id="JBBXMP010000009">
    <property type="protein sequence ID" value="KAL0069997.1"/>
    <property type="molecule type" value="Genomic_DNA"/>
</dbReference>
<dbReference type="Gene3D" id="1.10.630.10">
    <property type="entry name" value="Cytochrome P450"/>
    <property type="match status" value="1"/>
</dbReference>
<evidence type="ECO:0000256" key="10">
    <source>
        <dbReference type="ARBA" id="ARBA00023004"/>
    </source>
</evidence>
<proteinExistence type="inferred from homology"/>
<dbReference type="Pfam" id="PF00067">
    <property type="entry name" value="p450"/>
    <property type="match status" value="1"/>
</dbReference>
<evidence type="ECO:0000256" key="6">
    <source>
        <dbReference type="ARBA" id="ARBA00022692"/>
    </source>
</evidence>
<keyword evidence="9" id="KW-0560">Oxidoreductase</keyword>
<comment type="similarity">
    <text evidence="4">Belongs to the cytochrome P450 family.</text>
</comment>
<evidence type="ECO:0000256" key="1">
    <source>
        <dbReference type="ARBA" id="ARBA00001971"/>
    </source>
</evidence>
<evidence type="ECO:0000256" key="3">
    <source>
        <dbReference type="ARBA" id="ARBA00004721"/>
    </source>
</evidence>
<evidence type="ECO:0000256" key="8">
    <source>
        <dbReference type="ARBA" id="ARBA00022989"/>
    </source>
</evidence>
<evidence type="ECO:0000256" key="9">
    <source>
        <dbReference type="ARBA" id="ARBA00023002"/>
    </source>
</evidence>